<sequence length="459" mass="48590">MGDDGEWQVVQKKSSGRKENNQPSKEKLAEIRAQVAALRAGTSIAAPKISPASTKRAVVTPALAPVRAPVQNLCQIQQQPVLRRLTPPEGTESVQTRLNGEKYYQAFVRVTKDVNGNVTVRFHKTDVATVKASGTVILTTGGWFTTTTMYTMNDILKEIDIQIRAEGSPNDGRWTVVHPGGSLSYHDDISIEGSSSAHRHRANIVLRASLEQGIACFAYVLPGGHDSSAADSSSVASTAQTLVNHSLTNISSSLTATSTTASSSYSSDAGRSSSLSSAQTLLRKQQRLPPPHTLAAEGKGCSAGTVHVHLSVPLIAPANCVQDDRVGLGTLSGGPLLFKGELSLAPLTPPLMPSTTAPALHSNLSAINTSSSASRMFEPPTALEAAEEGANPKLTAEHFDTYLMDDILDEDTACIACMARTREVIIIPCGHLVLCGQCSKGINTCPMCRVEICELISLG</sequence>
<keyword evidence="1" id="KW-0479">Metal-binding</keyword>
<evidence type="ECO:0000256" key="1">
    <source>
        <dbReference type="PROSITE-ProRule" id="PRU00175"/>
    </source>
</evidence>
<dbReference type="PROSITE" id="PS50089">
    <property type="entry name" value="ZF_RING_2"/>
    <property type="match status" value="1"/>
</dbReference>
<dbReference type="AlphaFoldDB" id="A0A250WZJ9"/>
<keyword evidence="1" id="KW-0863">Zinc-finger</keyword>
<dbReference type="Proteomes" id="UP000232323">
    <property type="component" value="Unassembled WGS sequence"/>
</dbReference>
<protein>
    <recommendedName>
        <fullName evidence="3">RING-type domain-containing protein</fullName>
    </recommendedName>
</protein>
<evidence type="ECO:0000313" key="5">
    <source>
        <dbReference type="Proteomes" id="UP000232323"/>
    </source>
</evidence>
<gene>
    <name evidence="4" type="ORF">CEUSTIGMA_g3650.t1</name>
</gene>
<feature type="region of interest" description="Disordered" evidence="2">
    <location>
        <begin position="1"/>
        <end position="26"/>
    </location>
</feature>
<feature type="compositionally biased region" description="Basic and acidic residues" evidence="2">
    <location>
        <begin position="16"/>
        <end position="26"/>
    </location>
</feature>
<keyword evidence="5" id="KW-1185">Reference proteome</keyword>
<accession>A0A250WZJ9</accession>
<evidence type="ECO:0000256" key="2">
    <source>
        <dbReference type="SAM" id="MobiDB-lite"/>
    </source>
</evidence>
<dbReference type="InterPro" id="IPR001841">
    <property type="entry name" value="Znf_RING"/>
</dbReference>
<organism evidence="4 5">
    <name type="scientific">Chlamydomonas eustigma</name>
    <dbReference type="NCBI Taxonomy" id="1157962"/>
    <lineage>
        <taxon>Eukaryota</taxon>
        <taxon>Viridiplantae</taxon>
        <taxon>Chlorophyta</taxon>
        <taxon>core chlorophytes</taxon>
        <taxon>Chlorophyceae</taxon>
        <taxon>CS clade</taxon>
        <taxon>Chlamydomonadales</taxon>
        <taxon>Chlamydomonadaceae</taxon>
        <taxon>Chlamydomonas</taxon>
    </lineage>
</organism>
<keyword evidence="1" id="KW-0862">Zinc</keyword>
<reference evidence="4 5" key="1">
    <citation type="submission" date="2017-08" db="EMBL/GenBank/DDBJ databases">
        <title>Acidophilic green algal genome provides insights into adaptation to an acidic environment.</title>
        <authorList>
            <person name="Hirooka S."/>
            <person name="Hirose Y."/>
            <person name="Kanesaki Y."/>
            <person name="Higuchi S."/>
            <person name="Fujiwara T."/>
            <person name="Onuma R."/>
            <person name="Era A."/>
            <person name="Ohbayashi R."/>
            <person name="Uzuka A."/>
            <person name="Nozaki H."/>
            <person name="Yoshikawa H."/>
            <person name="Miyagishima S.Y."/>
        </authorList>
    </citation>
    <scope>NUCLEOTIDE SEQUENCE [LARGE SCALE GENOMIC DNA]</scope>
    <source>
        <strain evidence="4 5">NIES-2499</strain>
    </source>
</reference>
<evidence type="ECO:0000259" key="3">
    <source>
        <dbReference type="PROSITE" id="PS50089"/>
    </source>
</evidence>
<evidence type="ECO:0000313" key="4">
    <source>
        <dbReference type="EMBL" id="GAX76206.1"/>
    </source>
</evidence>
<dbReference type="SUPFAM" id="SSF57850">
    <property type="entry name" value="RING/U-box"/>
    <property type="match status" value="1"/>
</dbReference>
<dbReference type="Gene3D" id="3.30.40.10">
    <property type="entry name" value="Zinc/RING finger domain, C3HC4 (zinc finger)"/>
    <property type="match status" value="1"/>
</dbReference>
<dbReference type="EMBL" id="BEGY01000016">
    <property type="protein sequence ID" value="GAX76206.1"/>
    <property type="molecule type" value="Genomic_DNA"/>
</dbReference>
<feature type="domain" description="RING-type" evidence="3">
    <location>
        <begin position="414"/>
        <end position="449"/>
    </location>
</feature>
<dbReference type="GO" id="GO:0008270">
    <property type="term" value="F:zinc ion binding"/>
    <property type="evidence" value="ECO:0007669"/>
    <property type="project" value="UniProtKB-KW"/>
</dbReference>
<dbReference type="PANTHER" id="PTHR22696">
    <property type="entry name" value="E3 UBIQUITIN-PROTEIN LIGASE RNF26"/>
    <property type="match status" value="1"/>
</dbReference>
<dbReference type="GO" id="GO:0061630">
    <property type="term" value="F:ubiquitin protein ligase activity"/>
    <property type="evidence" value="ECO:0007669"/>
    <property type="project" value="TreeGrafter"/>
</dbReference>
<feature type="region of interest" description="Disordered" evidence="2">
    <location>
        <begin position="261"/>
        <end position="285"/>
    </location>
</feature>
<dbReference type="GO" id="GO:0016567">
    <property type="term" value="P:protein ubiquitination"/>
    <property type="evidence" value="ECO:0007669"/>
    <property type="project" value="TreeGrafter"/>
</dbReference>
<proteinExistence type="predicted"/>
<dbReference type="OrthoDB" id="537550at2759"/>
<dbReference type="Pfam" id="PF13920">
    <property type="entry name" value="zf-C3HC4_3"/>
    <property type="match status" value="1"/>
</dbReference>
<feature type="compositionally biased region" description="Low complexity" evidence="2">
    <location>
        <begin position="261"/>
        <end position="282"/>
    </location>
</feature>
<dbReference type="PANTHER" id="PTHR22696:SF1">
    <property type="entry name" value="E3 UBIQUITIN-PROTEIN LIGASE RNF26"/>
    <property type="match status" value="1"/>
</dbReference>
<dbReference type="InterPro" id="IPR013083">
    <property type="entry name" value="Znf_RING/FYVE/PHD"/>
</dbReference>
<comment type="caution">
    <text evidence="4">The sequence shown here is derived from an EMBL/GenBank/DDBJ whole genome shotgun (WGS) entry which is preliminary data.</text>
</comment>
<dbReference type="GO" id="GO:0006511">
    <property type="term" value="P:ubiquitin-dependent protein catabolic process"/>
    <property type="evidence" value="ECO:0007669"/>
    <property type="project" value="TreeGrafter"/>
</dbReference>
<name>A0A250WZJ9_9CHLO</name>